<dbReference type="GO" id="GO:0007165">
    <property type="term" value="P:signal transduction"/>
    <property type="evidence" value="ECO:0007669"/>
    <property type="project" value="UniProtKB-KW"/>
</dbReference>
<feature type="transmembrane region" description="Helical" evidence="10">
    <location>
        <begin position="50"/>
        <end position="72"/>
    </location>
</feature>
<proteinExistence type="inferred from homology"/>
<feature type="transmembrane region" description="Helical" evidence="10">
    <location>
        <begin position="273"/>
        <end position="293"/>
    </location>
</feature>
<evidence type="ECO:0000256" key="4">
    <source>
        <dbReference type="ARBA" id="ARBA00022692"/>
    </source>
</evidence>
<dbReference type="PANTHER" id="PTHR21137:SF35">
    <property type="entry name" value="ODORANT RECEPTOR 19A-RELATED"/>
    <property type="match status" value="1"/>
</dbReference>
<protein>
    <recommendedName>
        <fullName evidence="10">Odorant receptor</fullName>
    </recommendedName>
</protein>
<dbReference type="Proteomes" id="UP000694872">
    <property type="component" value="Unplaced"/>
</dbReference>
<evidence type="ECO:0000256" key="10">
    <source>
        <dbReference type="RuleBase" id="RU351113"/>
    </source>
</evidence>
<evidence type="ECO:0000256" key="3">
    <source>
        <dbReference type="ARBA" id="ARBA00022606"/>
    </source>
</evidence>
<dbReference type="RefSeq" id="XP_013164434.1">
    <property type="nucleotide sequence ID" value="XM_013308980.1"/>
</dbReference>
<dbReference type="AlphaFoldDB" id="A0AAJ6Z2Y5"/>
<keyword evidence="6 10" id="KW-1133">Transmembrane helix</keyword>
<keyword evidence="8 10" id="KW-0675">Receptor</keyword>
<evidence type="ECO:0000256" key="1">
    <source>
        <dbReference type="ARBA" id="ARBA00004651"/>
    </source>
</evidence>
<feature type="transmembrane region" description="Helical" evidence="10">
    <location>
        <begin position="144"/>
        <end position="165"/>
    </location>
</feature>
<dbReference type="KEGG" id="pxu:106115550"/>
<keyword evidence="7 10" id="KW-0472">Membrane</keyword>
<gene>
    <name evidence="11" type="primary">LOC106115550</name>
</gene>
<evidence type="ECO:0000256" key="7">
    <source>
        <dbReference type="ARBA" id="ARBA00023136"/>
    </source>
</evidence>
<evidence type="ECO:0000313" key="11">
    <source>
        <dbReference type="RefSeq" id="XP_013164434.1"/>
    </source>
</evidence>
<dbReference type="GO" id="GO:0004984">
    <property type="term" value="F:olfactory receptor activity"/>
    <property type="evidence" value="ECO:0007669"/>
    <property type="project" value="InterPro"/>
</dbReference>
<name>A0AAJ6Z2Y5_PAPXU</name>
<evidence type="ECO:0000256" key="2">
    <source>
        <dbReference type="ARBA" id="ARBA00022475"/>
    </source>
</evidence>
<keyword evidence="3 10" id="KW-0716">Sensory transduction</keyword>
<comment type="similarity">
    <text evidence="10">Belongs to the insect chemoreceptor superfamily. Heteromeric odorant receptor channel (TC 1.A.69) family.</text>
</comment>
<reference evidence="11" key="1">
    <citation type="submission" date="2025-08" db="UniProtKB">
        <authorList>
            <consortium name="RefSeq"/>
        </authorList>
    </citation>
    <scope>IDENTIFICATION</scope>
</reference>
<dbReference type="GO" id="GO:0005886">
    <property type="term" value="C:plasma membrane"/>
    <property type="evidence" value="ECO:0007669"/>
    <property type="project" value="UniProtKB-SubCell"/>
</dbReference>
<keyword evidence="9 10" id="KW-0807">Transducer</keyword>
<evidence type="ECO:0000256" key="5">
    <source>
        <dbReference type="ARBA" id="ARBA00022725"/>
    </source>
</evidence>
<keyword evidence="4 10" id="KW-0812">Transmembrane</keyword>
<organism evidence="11">
    <name type="scientific">Papilio xuthus</name>
    <name type="common">Asian swallowtail butterfly</name>
    <dbReference type="NCBI Taxonomy" id="66420"/>
    <lineage>
        <taxon>Eukaryota</taxon>
        <taxon>Metazoa</taxon>
        <taxon>Ecdysozoa</taxon>
        <taxon>Arthropoda</taxon>
        <taxon>Hexapoda</taxon>
        <taxon>Insecta</taxon>
        <taxon>Pterygota</taxon>
        <taxon>Neoptera</taxon>
        <taxon>Endopterygota</taxon>
        <taxon>Lepidoptera</taxon>
        <taxon>Glossata</taxon>
        <taxon>Ditrysia</taxon>
        <taxon>Papilionoidea</taxon>
        <taxon>Papilionidae</taxon>
        <taxon>Papilioninae</taxon>
        <taxon>Papilio</taxon>
    </lineage>
</organism>
<sequence length="394" mass="46449">MKFNLKKYMRNYTKTVGKWSEVDEIVILALFMQRMLGQQILDKQWTWKNYFIHQIIHFSIFVYVFFGTIQIIQTTNDIELVAEASYTLIIMTHFALKIILYINNRNIFRKLHFTAKSTIMETIKTDSEKKFKNVLKIGSSVQTFMFVIMLIPVLIYQFTTIWNYIKGQRTMLSRSTAPLMPMTTPYYEICWLLHSFFLLEVSTTLILDMWFILLTFFLCKAYESSIKELNVIKKKNERYISYSSRLSDSLRQFHSIHVKLNRYLIGLRKMYKWLALVPLSNAIMCTCLSLLIMSKEINWRFAPHMVPMIAEIFTYNWFGEQLKTKLTEINNAILNFDWTGLNLKDKKCYHIILICTQNEFGIQTAVGNELSLITMTTVAKVIYQAFAVLKTADS</sequence>
<dbReference type="GO" id="GO:0005549">
    <property type="term" value="F:odorant binding"/>
    <property type="evidence" value="ECO:0007669"/>
    <property type="project" value="InterPro"/>
</dbReference>
<dbReference type="GeneID" id="106115550"/>
<evidence type="ECO:0000256" key="9">
    <source>
        <dbReference type="ARBA" id="ARBA00023224"/>
    </source>
</evidence>
<comment type="subcellular location">
    <subcellularLocation>
        <location evidence="1 10">Cell membrane</location>
        <topology evidence="1 10">Multi-pass membrane protein</topology>
    </subcellularLocation>
</comment>
<evidence type="ECO:0000256" key="8">
    <source>
        <dbReference type="ARBA" id="ARBA00023170"/>
    </source>
</evidence>
<keyword evidence="2" id="KW-1003">Cell membrane</keyword>
<keyword evidence="5 10" id="KW-0552">Olfaction</keyword>
<feature type="transmembrane region" description="Helical" evidence="10">
    <location>
        <begin position="185"/>
        <end position="218"/>
    </location>
</feature>
<comment type="caution">
    <text evidence="10">Lacks conserved residue(s) required for the propagation of feature annotation.</text>
</comment>
<accession>A0AAJ6Z2Y5</accession>
<dbReference type="PANTHER" id="PTHR21137">
    <property type="entry name" value="ODORANT RECEPTOR"/>
    <property type="match status" value="1"/>
</dbReference>
<dbReference type="Pfam" id="PF02949">
    <property type="entry name" value="7tm_6"/>
    <property type="match status" value="1"/>
</dbReference>
<dbReference type="InterPro" id="IPR004117">
    <property type="entry name" value="7tm6_olfct_rcpt"/>
</dbReference>
<evidence type="ECO:0000256" key="6">
    <source>
        <dbReference type="ARBA" id="ARBA00022989"/>
    </source>
</evidence>
<feature type="transmembrane region" description="Helical" evidence="10">
    <location>
        <begin position="84"/>
        <end position="102"/>
    </location>
</feature>